<protein>
    <submittedName>
        <fullName evidence="1">Uncharacterized protein</fullName>
    </submittedName>
</protein>
<gene>
    <name evidence="1" type="ORF">NDU88_002724</name>
</gene>
<reference evidence="1" key="1">
    <citation type="journal article" date="2022" name="bioRxiv">
        <title>Sequencing and chromosome-scale assembly of the giantPleurodeles waltlgenome.</title>
        <authorList>
            <person name="Brown T."/>
            <person name="Elewa A."/>
            <person name="Iarovenko S."/>
            <person name="Subramanian E."/>
            <person name="Araus A.J."/>
            <person name="Petzold A."/>
            <person name="Susuki M."/>
            <person name="Suzuki K.-i.T."/>
            <person name="Hayashi T."/>
            <person name="Toyoda A."/>
            <person name="Oliveira C."/>
            <person name="Osipova E."/>
            <person name="Leigh N.D."/>
            <person name="Simon A."/>
            <person name="Yun M.H."/>
        </authorList>
    </citation>
    <scope>NUCLEOTIDE SEQUENCE</scope>
    <source>
        <strain evidence="1">20211129_DDA</strain>
        <tissue evidence="1">Liver</tissue>
    </source>
</reference>
<dbReference type="AlphaFoldDB" id="A0AAV7RBU5"/>
<keyword evidence="2" id="KW-1185">Reference proteome</keyword>
<dbReference type="Proteomes" id="UP001066276">
    <property type="component" value="Chromosome 5"/>
</dbReference>
<evidence type="ECO:0000313" key="1">
    <source>
        <dbReference type="EMBL" id="KAJ1149926.1"/>
    </source>
</evidence>
<evidence type="ECO:0000313" key="2">
    <source>
        <dbReference type="Proteomes" id="UP001066276"/>
    </source>
</evidence>
<name>A0AAV7RBU5_PLEWA</name>
<proteinExistence type="predicted"/>
<organism evidence="1 2">
    <name type="scientific">Pleurodeles waltl</name>
    <name type="common">Iberian ribbed newt</name>
    <dbReference type="NCBI Taxonomy" id="8319"/>
    <lineage>
        <taxon>Eukaryota</taxon>
        <taxon>Metazoa</taxon>
        <taxon>Chordata</taxon>
        <taxon>Craniata</taxon>
        <taxon>Vertebrata</taxon>
        <taxon>Euteleostomi</taxon>
        <taxon>Amphibia</taxon>
        <taxon>Batrachia</taxon>
        <taxon>Caudata</taxon>
        <taxon>Salamandroidea</taxon>
        <taxon>Salamandridae</taxon>
        <taxon>Pleurodelinae</taxon>
        <taxon>Pleurodeles</taxon>
    </lineage>
</organism>
<sequence length="162" mass="17365">MPPSSQTPRTYRVGLGFRIVTFLLDGGMMPRGTSVCRQGSESHTRRCVSRRPTAQSTALMGRSLPWVFVLGRVHSESQFGTSMCRQPKGEEVCVIGEEGPLFERRAAPWDVCFPTPKCCAPTALVLAPEAPCLCLTEARCLGGPPSVAGTVSRAHAGAFLGD</sequence>
<comment type="caution">
    <text evidence="1">The sequence shown here is derived from an EMBL/GenBank/DDBJ whole genome shotgun (WGS) entry which is preliminary data.</text>
</comment>
<dbReference type="EMBL" id="JANPWB010000009">
    <property type="protein sequence ID" value="KAJ1149926.1"/>
    <property type="molecule type" value="Genomic_DNA"/>
</dbReference>
<accession>A0AAV7RBU5</accession>